<keyword evidence="5" id="KW-1185">Reference proteome</keyword>
<reference evidence="4 5" key="1">
    <citation type="submission" date="2021-03" db="EMBL/GenBank/DDBJ databases">
        <title>Antimicrobial resistance genes in bacteria isolated from Japanese honey, and their potential for conferring macrolide and lincosamide resistance in the American foulbrood pathogen Paenibacillus larvae.</title>
        <authorList>
            <person name="Okamoto M."/>
            <person name="Kumagai M."/>
            <person name="Kanamori H."/>
            <person name="Takamatsu D."/>
        </authorList>
    </citation>
    <scope>NUCLEOTIDE SEQUENCE [LARGE SCALE GENOMIC DNA]</scope>
    <source>
        <strain evidence="4 5">J41TS12</strain>
    </source>
</reference>
<dbReference type="InterPro" id="IPR012854">
    <property type="entry name" value="Cu_amine_oxidase-like_N"/>
</dbReference>
<dbReference type="PANTHER" id="PTHR40446">
    <property type="entry name" value="N-ACETYLGLUCOSAMINE-1-PHOSPHODIESTER ALPHA-N-ACETYLGLUCOSAMINIDASE"/>
    <property type="match status" value="1"/>
</dbReference>
<evidence type="ECO:0000313" key="5">
    <source>
        <dbReference type="Proteomes" id="UP000681162"/>
    </source>
</evidence>
<dbReference type="Pfam" id="PF07833">
    <property type="entry name" value="Cu_amine_oxidN1"/>
    <property type="match status" value="1"/>
</dbReference>
<feature type="signal peptide" evidence="1">
    <location>
        <begin position="1"/>
        <end position="22"/>
    </location>
</feature>
<dbReference type="RefSeq" id="WP_212943406.1">
    <property type="nucleotide sequence ID" value="NZ_BORR01000027.1"/>
</dbReference>
<dbReference type="Proteomes" id="UP000681162">
    <property type="component" value="Unassembled WGS sequence"/>
</dbReference>
<evidence type="ECO:0008006" key="6">
    <source>
        <dbReference type="Google" id="ProtNLM"/>
    </source>
</evidence>
<dbReference type="Gene3D" id="3.30.457.10">
    <property type="entry name" value="Copper amine oxidase-like, N-terminal domain"/>
    <property type="match status" value="1"/>
</dbReference>
<organism evidence="4 5">
    <name type="scientific">Paenibacillus antibioticophila</name>
    <dbReference type="NCBI Taxonomy" id="1274374"/>
    <lineage>
        <taxon>Bacteria</taxon>
        <taxon>Bacillati</taxon>
        <taxon>Bacillota</taxon>
        <taxon>Bacilli</taxon>
        <taxon>Bacillales</taxon>
        <taxon>Paenibacillaceae</taxon>
        <taxon>Paenibacillus</taxon>
    </lineage>
</organism>
<protein>
    <recommendedName>
        <fullName evidence="6">Copper amine oxidase</fullName>
    </recommendedName>
</protein>
<accession>A0A919XXC6</accession>
<comment type="caution">
    <text evidence="4">The sequence shown here is derived from an EMBL/GenBank/DDBJ whole genome shotgun (WGS) entry which is preliminary data.</text>
</comment>
<feature type="domain" description="Phosphodiester glycosidase" evidence="3">
    <location>
        <begin position="208"/>
        <end position="381"/>
    </location>
</feature>
<evidence type="ECO:0000313" key="4">
    <source>
        <dbReference type="EMBL" id="GIO39779.1"/>
    </source>
</evidence>
<dbReference type="SUPFAM" id="SSF55383">
    <property type="entry name" value="Copper amine oxidase, domain N"/>
    <property type="match status" value="1"/>
</dbReference>
<dbReference type="EMBL" id="BORR01000027">
    <property type="protein sequence ID" value="GIO39779.1"/>
    <property type="molecule type" value="Genomic_DNA"/>
</dbReference>
<sequence length="383" mass="40718">MKKRFLLILLALMCLVPSVTLAAEGPSAKVKNKVLLEAQDGVSYIPARALNGFSGIEVIWSASSKKTELIRGSVRLSLTVGEKTAFINESPLSLSNAAFVEEGTVYVPLKLVLDQLELSATWSKAPSSVTLTSGVERLVLPSVTRTPSTAAKKAVKQEQKTFKVSKKSFTVQIVTVNLMHPDVRLNVVLAHDEIGKVEDLSSIAKRSKAAVAINGTFFDAYTESAYKAPYGYIASGGELKMKAGGDRRTLFTYDTNMLASMIPGPDFTAAFEQGSIEGAIQAGPRLVKDGAVAVDVVEEGFRDPKILTGGGARSALGITKNHELLFVTSSGATIPQLAEIMKQAGAVQAMNLDGGASSGLYYNGKYLTTPGRKISNALIVTLQ</sequence>
<proteinExistence type="predicted"/>
<dbReference type="InterPro" id="IPR036582">
    <property type="entry name" value="Mao_N_sf"/>
</dbReference>
<dbReference type="InterPro" id="IPR018711">
    <property type="entry name" value="NAGPA"/>
</dbReference>
<evidence type="ECO:0000259" key="2">
    <source>
        <dbReference type="Pfam" id="PF07833"/>
    </source>
</evidence>
<dbReference type="AlphaFoldDB" id="A0A919XXC6"/>
<gene>
    <name evidence="4" type="ORF">J41TS12_46400</name>
</gene>
<evidence type="ECO:0000256" key="1">
    <source>
        <dbReference type="SAM" id="SignalP"/>
    </source>
</evidence>
<feature type="domain" description="Copper amine oxidase-like N-terminal" evidence="2">
    <location>
        <begin position="36"/>
        <end position="130"/>
    </location>
</feature>
<keyword evidence="1" id="KW-0732">Signal</keyword>
<dbReference type="Pfam" id="PF09992">
    <property type="entry name" value="NAGPA"/>
    <property type="match status" value="1"/>
</dbReference>
<name>A0A919XXC6_9BACL</name>
<dbReference type="PANTHER" id="PTHR40446:SF2">
    <property type="entry name" value="N-ACETYLGLUCOSAMINE-1-PHOSPHODIESTER ALPHA-N-ACETYLGLUCOSAMINIDASE"/>
    <property type="match status" value="1"/>
</dbReference>
<evidence type="ECO:0000259" key="3">
    <source>
        <dbReference type="Pfam" id="PF09992"/>
    </source>
</evidence>
<feature type="chain" id="PRO_5037341626" description="Copper amine oxidase" evidence="1">
    <location>
        <begin position="23"/>
        <end position="383"/>
    </location>
</feature>